<dbReference type="Proteomes" id="UP000178912">
    <property type="component" value="Unassembled WGS sequence"/>
</dbReference>
<dbReference type="PANTHER" id="PTHR11845">
    <property type="entry name" value="5'-DEOXYNUCLEOTIDASE HDDC2"/>
    <property type="match status" value="1"/>
</dbReference>
<keyword evidence="5" id="KW-1185">Reference proteome</keyword>
<keyword evidence="2" id="KW-0378">Hydrolase</keyword>
<dbReference type="AlphaFoldDB" id="A0A1E1K711"/>
<feature type="domain" description="HD" evidence="3">
    <location>
        <begin position="31"/>
        <end position="128"/>
    </location>
</feature>
<name>A0A1E1K711_9HELO</name>
<dbReference type="EMBL" id="FJUX01000012">
    <property type="protein sequence ID" value="CZS92374.1"/>
    <property type="molecule type" value="Genomic_DNA"/>
</dbReference>
<evidence type="ECO:0000313" key="5">
    <source>
        <dbReference type="Proteomes" id="UP000178912"/>
    </source>
</evidence>
<dbReference type="InterPro" id="IPR039356">
    <property type="entry name" value="YfbR/HDDC2"/>
</dbReference>
<dbReference type="GO" id="GO:0005737">
    <property type="term" value="C:cytoplasm"/>
    <property type="evidence" value="ECO:0007669"/>
    <property type="project" value="TreeGrafter"/>
</dbReference>
<gene>
    <name evidence="4" type="ORF">RAG0_02786</name>
</gene>
<organism evidence="4 5">
    <name type="scientific">Rhynchosporium agropyri</name>
    <dbReference type="NCBI Taxonomy" id="914238"/>
    <lineage>
        <taxon>Eukaryota</taxon>
        <taxon>Fungi</taxon>
        <taxon>Dikarya</taxon>
        <taxon>Ascomycota</taxon>
        <taxon>Pezizomycotina</taxon>
        <taxon>Leotiomycetes</taxon>
        <taxon>Helotiales</taxon>
        <taxon>Ploettnerulaceae</taxon>
        <taxon>Rhynchosporium</taxon>
    </lineage>
</organism>
<proteinExistence type="predicted"/>
<dbReference type="GO" id="GO:0002953">
    <property type="term" value="F:5'-deoxynucleotidase activity"/>
    <property type="evidence" value="ECO:0007669"/>
    <property type="project" value="InterPro"/>
</dbReference>
<keyword evidence="1" id="KW-0479">Metal-binding</keyword>
<dbReference type="InterPro" id="IPR006674">
    <property type="entry name" value="HD_domain"/>
</dbReference>
<evidence type="ECO:0000256" key="1">
    <source>
        <dbReference type="ARBA" id="ARBA00022723"/>
    </source>
</evidence>
<dbReference type="OrthoDB" id="10254258at2759"/>
<dbReference type="GO" id="GO:0046872">
    <property type="term" value="F:metal ion binding"/>
    <property type="evidence" value="ECO:0007669"/>
    <property type="project" value="UniProtKB-KW"/>
</dbReference>
<dbReference type="SUPFAM" id="SSF109604">
    <property type="entry name" value="HD-domain/PDEase-like"/>
    <property type="match status" value="1"/>
</dbReference>
<dbReference type="Gene3D" id="1.10.3210.10">
    <property type="entry name" value="Hypothetical protein af1432"/>
    <property type="match status" value="1"/>
</dbReference>
<protein>
    <recommendedName>
        <fullName evidence="3">HD domain-containing protein</fullName>
    </recommendedName>
</protein>
<dbReference type="Pfam" id="PF13023">
    <property type="entry name" value="HD_3"/>
    <property type="match status" value="1"/>
</dbReference>
<reference evidence="5" key="1">
    <citation type="submission" date="2016-03" db="EMBL/GenBank/DDBJ databases">
        <authorList>
            <person name="Guldener U."/>
        </authorList>
    </citation>
    <scope>NUCLEOTIDE SEQUENCE [LARGE SCALE GENOMIC DNA]</scope>
    <source>
        <strain evidence="5">04CH-RAC-A.6.1</strain>
    </source>
</reference>
<evidence type="ECO:0000313" key="4">
    <source>
        <dbReference type="EMBL" id="CZS92374.1"/>
    </source>
</evidence>
<evidence type="ECO:0000256" key="2">
    <source>
        <dbReference type="ARBA" id="ARBA00022801"/>
    </source>
</evidence>
<dbReference type="PANTHER" id="PTHR11845:SF13">
    <property type="entry name" value="5'-DEOXYNUCLEOTIDASE HDDC2"/>
    <property type="match status" value="1"/>
</dbReference>
<evidence type="ECO:0000259" key="3">
    <source>
        <dbReference type="Pfam" id="PF13023"/>
    </source>
</evidence>
<sequence>MDRVNPLNVLQTVEHAKYAKSSCYAHGAPQSSQSATEHMFRHALIALIIPLEGGIDRDRLVIMALIHDITDFRLWDGVQQKKQLNLDYLACNLSTGTAKDLEGYWSEYWDEKTPEARLAKEICAFEHLIA</sequence>
<accession>A0A1E1K711</accession>